<keyword evidence="4" id="KW-1185">Reference proteome</keyword>
<keyword evidence="1" id="KW-0460">Magnesium</keyword>
<organism evidence="3 4">
    <name type="scientific">Guyparkeria halophila</name>
    <dbReference type="NCBI Taxonomy" id="47960"/>
    <lineage>
        <taxon>Bacteria</taxon>
        <taxon>Pseudomonadati</taxon>
        <taxon>Pseudomonadota</taxon>
        <taxon>Gammaproteobacteria</taxon>
        <taxon>Chromatiales</taxon>
        <taxon>Thioalkalibacteraceae</taxon>
        <taxon>Guyparkeria</taxon>
    </lineage>
</organism>
<dbReference type="PANTHER" id="PTHR43777">
    <property type="entry name" value="MOLYBDENUM COFACTOR CYTIDYLYLTRANSFERASE"/>
    <property type="match status" value="1"/>
</dbReference>
<dbReference type="Pfam" id="PF12804">
    <property type="entry name" value="NTP_transf_3"/>
    <property type="match status" value="1"/>
</dbReference>
<reference evidence="3 4" key="1">
    <citation type="submission" date="2023-11" db="EMBL/GenBank/DDBJ databases">
        <title>MicrobeMod: A computational toolkit for identifying prokaryotic methylation and restriction-modification with nanopore sequencing.</title>
        <authorList>
            <person name="Crits-Christoph A."/>
            <person name="Kang S.C."/>
            <person name="Lee H."/>
            <person name="Ostrov N."/>
        </authorList>
    </citation>
    <scope>NUCLEOTIDE SEQUENCE [LARGE SCALE GENOMIC DNA]</scope>
    <source>
        <strain evidence="3 4">ATCC 49870</strain>
    </source>
</reference>
<dbReference type="CDD" id="cd04182">
    <property type="entry name" value="GT_2_like_f"/>
    <property type="match status" value="1"/>
</dbReference>
<gene>
    <name evidence="3" type="ORF">SR882_01845</name>
</gene>
<dbReference type="InterPro" id="IPR029044">
    <property type="entry name" value="Nucleotide-diphossugar_trans"/>
</dbReference>
<dbReference type="InterPro" id="IPR025877">
    <property type="entry name" value="MobA-like_NTP_Trfase"/>
</dbReference>
<dbReference type="Gene3D" id="3.90.550.10">
    <property type="entry name" value="Spore Coat Polysaccharide Biosynthesis Protein SpsA, Chain A"/>
    <property type="match status" value="1"/>
</dbReference>
<dbReference type="RefSeq" id="WP_322521655.1">
    <property type="nucleotide sequence ID" value="NZ_CP140153.1"/>
</dbReference>
<dbReference type="PANTHER" id="PTHR43777:SF1">
    <property type="entry name" value="MOLYBDENUM COFACTOR CYTIDYLYLTRANSFERASE"/>
    <property type="match status" value="1"/>
</dbReference>
<accession>A0ABZ0YWW2</accession>
<evidence type="ECO:0000256" key="1">
    <source>
        <dbReference type="ARBA" id="ARBA00022842"/>
    </source>
</evidence>
<feature type="domain" description="MobA-like NTP transferase" evidence="2">
    <location>
        <begin position="13"/>
        <end position="158"/>
    </location>
</feature>
<evidence type="ECO:0000313" key="3">
    <source>
        <dbReference type="EMBL" id="WQH16666.1"/>
    </source>
</evidence>
<dbReference type="Proteomes" id="UP001327459">
    <property type="component" value="Chromosome"/>
</dbReference>
<dbReference type="EMBL" id="CP140153">
    <property type="protein sequence ID" value="WQH16666.1"/>
    <property type="molecule type" value="Genomic_DNA"/>
</dbReference>
<sequence>MPADQVPLAGVVGVVLAAGRSRRFGADKRWVPWQDEPLLAHVLRTARATCERVLVVVERHDPLLDELLERLPAELLVCPDARRGLPFSRRCGLDALQDDPVLRGVLIFLGDMPAIRPVDARRLGAAMLEAGLPVRPTHGGAPGHPVACPARWLAELGESGFPGAVGRSIEWDHAGVVRDVDRPVDLANLTPP</sequence>
<evidence type="ECO:0000313" key="4">
    <source>
        <dbReference type="Proteomes" id="UP001327459"/>
    </source>
</evidence>
<proteinExistence type="predicted"/>
<evidence type="ECO:0000259" key="2">
    <source>
        <dbReference type="Pfam" id="PF12804"/>
    </source>
</evidence>
<protein>
    <submittedName>
        <fullName evidence="3">Nucleotidyltransferase family protein</fullName>
    </submittedName>
</protein>
<dbReference type="SUPFAM" id="SSF53448">
    <property type="entry name" value="Nucleotide-diphospho-sugar transferases"/>
    <property type="match status" value="1"/>
</dbReference>
<name>A0ABZ0YWW2_9GAMM</name>